<dbReference type="PANTHER" id="PTHR12526">
    <property type="entry name" value="GLYCOSYLTRANSFERASE"/>
    <property type="match status" value="1"/>
</dbReference>
<name>A0ABP9CPB9_9FLAO</name>
<comment type="caution">
    <text evidence="2">The sequence shown here is derived from an EMBL/GenBank/DDBJ whole genome shotgun (WGS) entry which is preliminary data.</text>
</comment>
<proteinExistence type="predicted"/>
<reference evidence="3" key="1">
    <citation type="journal article" date="2019" name="Int. J. Syst. Evol. Microbiol.">
        <title>The Global Catalogue of Microorganisms (GCM) 10K type strain sequencing project: providing services to taxonomists for standard genome sequencing and annotation.</title>
        <authorList>
            <consortium name="The Broad Institute Genomics Platform"/>
            <consortium name="The Broad Institute Genome Sequencing Center for Infectious Disease"/>
            <person name="Wu L."/>
            <person name="Ma J."/>
        </authorList>
    </citation>
    <scope>NUCLEOTIDE SEQUENCE [LARGE SCALE GENOMIC DNA]</scope>
    <source>
        <strain evidence="3">JCM 18325</strain>
    </source>
</reference>
<evidence type="ECO:0000313" key="3">
    <source>
        <dbReference type="Proteomes" id="UP001501433"/>
    </source>
</evidence>
<dbReference type="Gene3D" id="3.40.50.2000">
    <property type="entry name" value="Glycogen Phosphorylase B"/>
    <property type="match status" value="2"/>
</dbReference>
<protein>
    <recommendedName>
        <fullName evidence="1">Glycosyl transferase family 1 domain-containing protein</fullName>
    </recommendedName>
</protein>
<dbReference type="RefSeq" id="WP_345277264.1">
    <property type="nucleotide sequence ID" value="NZ_BAABJW010000004.1"/>
</dbReference>
<gene>
    <name evidence="2" type="ORF">GCM10023330_24330</name>
</gene>
<dbReference type="Pfam" id="PF00534">
    <property type="entry name" value="Glycos_transf_1"/>
    <property type="match status" value="1"/>
</dbReference>
<evidence type="ECO:0000259" key="1">
    <source>
        <dbReference type="Pfam" id="PF00534"/>
    </source>
</evidence>
<dbReference type="EMBL" id="BAABJW010000004">
    <property type="protein sequence ID" value="GAA4815379.1"/>
    <property type="molecule type" value="Genomic_DNA"/>
</dbReference>
<dbReference type="SUPFAM" id="SSF53756">
    <property type="entry name" value="UDP-Glycosyltransferase/glycogen phosphorylase"/>
    <property type="match status" value="1"/>
</dbReference>
<dbReference type="InterPro" id="IPR001296">
    <property type="entry name" value="Glyco_trans_1"/>
</dbReference>
<dbReference type="Proteomes" id="UP001501433">
    <property type="component" value="Unassembled WGS sequence"/>
</dbReference>
<organism evidence="2 3">
    <name type="scientific">Litoribaculum gwangyangense</name>
    <dbReference type="NCBI Taxonomy" id="1130722"/>
    <lineage>
        <taxon>Bacteria</taxon>
        <taxon>Pseudomonadati</taxon>
        <taxon>Bacteroidota</taxon>
        <taxon>Flavobacteriia</taxon>
        <taxon>Flavobacteriales</taxon>
        <taxon>Flavobacteriaceae</taxon>
        <taxon>Litoribaculum</taxon>
    </lineage>
</organism>
<keyword evidence="3" id="KW-1185">Reference proteome</keyword>
<feature type="domain" description="Glycosyl transferase family 1" evidence="1">
    <location>
        <begin position="198"/>
        <end position="358"/>
    </location>
</feature>
<evidence type="ECO:0000313" key="2">
    <source>
        <dbReference type="EMBL" id="GAA4815379.1"/>
    </source>
</evidence>
<accession>A0ABP9CPB9</accession>
<sequence>MKILLVSMPSLHFFRWTEQLENSGHDVYWFDIVDGNPTSRLPWVKKINGWRLKFPNFKGRYFIKSRLPFLYKLSKPLVERKVETEFEKVLLQVQPDIVHSFVLYISCTPIFPVMLKYKKQKWVYSSWGSDLYFFQNHTTYLNDIKRVLPRVNFLFADCQRDIKLAKQYGFEGDVLGIFPGGGGFNYNDTDKFIRPVLERNIILVKGYQGRSGRAIEVLKALQKMYSNLKPYKVVVFGADDEVELFINKNSMGIELNIECLSRQNFLPHQRILEFMGSALIYIGNSNSDGMPNTLLEAIAQGAFPIQSNPGGATEEVITHRENGLIIQDCNDSQEIMQHIKTSLNNSDLIEKAYKFNQNKIKPKYERGLVQSLVLQAYNTIIK</sequence>